<reference evidence="1" key="1">
    <citation type="submission" date="2022-11" db="EMBL/GenBank/DDBJ databases">
        <title>Genome Sequence of Boeremia exigua.</title>
        <authorList>
            <person name="Buettner E."/>
        </authorList>
    </citation>
    <scope>NUCLEOTIDE SEQUENCE</scope>
    <source>
        <strain evidence="1">CU02</strain>
    </source>
</reference>
<accession>A0ACC2HWC6</accession>
<proteinExistence type="predicted"/>
<dbReference type="Proteomes" id="UP001153331">
    <property type="component" value="Unassembled WGS sequence"/>
</dbReference>
<gene>
    <name evidence="1" type="ORF">OPT61_g8891</name>
</gene>
<organism evidence="1 2">
    <name type="scientific">Boeremia exigua</name>
    <dbReference type="NCBI Taxonomy" id="749465"/>
    <lineage>
        <taxon>Eukaryota</taxon>
        <taxon>Fungi</taxon>
        <taxon>Dikarya</taxon>
        <taxon>Ascomycota</taxon>
        <taxon>Pezizomycotina</taxon>
        <taxon>Dothideomycetes</taxon>
        <taxon>Pleosporomycetidae</taxon>
        <taxon>Pleosporales</taxon>
        <taxon>Pleosporineae</taxon>
        <taxon>Didymellaceae</taxon>
        <taxon>Boeremia</taxon>
    </lineage>
</organism>
<evidence type="ECO:0000313" key="1">
    <source>
        <dbReference type="EMBL" id="KAJ8107407.1"/>
    </source>
</evidence>
<dbReference type="EMBL" id="JAPHNI010000936">
    <property type="protein sequence ID" value="KAJ8107407.1"/>
    <property type="molecule type" value="Genomic_DNA"/>
</dbReference>
<sequence>MPLTASPHVDVGVYENRGSLSSSAAPPARRPYFVEEKQGAKITVYWLEKSRAQRVIWLLEELKLEYDIQVFKRNKDGRAGPELKKFHPLGRSPTIGITPAGSDKEIIVTESETILDYICDHFGPNLIPQRYPAGQEGQLGVETEQWMRHKFLMDYAEGSFLTPLVVSLITSGIRAAPVPFFLRPITNGIANKVDGSYTNPELTNHLDFLETYLKTSPSKGQFFCSDSLTGADIMIHFALEGAVKKKACTESKYPTLYQYVRRLQESDSYKRAGQSVEKASGEKFVPFSET</sequence>
<evidence type="ECO:0000313" key="2">
    <source>
        <dbReference type="Proteomes" id="UP001153331"/>
    </source>
</evidence>
<comment type="caution">
    <text evidence="1">The sequence shown here is derived from an EMBL/GenBank/DDBJ whole genome shotgun (WGS) entry which is preliminary data.</text>
</comment>
<protein>
    <submittedName>
        <fullName evidence="1">Uncharacterized protein</fullName>
    </submittedName>
</protein>
<name>A0ACC2HWC6_9PLEO</name>
<keyword evidence="2" id="KW-1185">Reference proteome</keyword>